<dbReference type="InterPro" id="IPR008756">
    <property type="entry name" value="Peptidase_M56"/>
</dbReference>
<organism evidence="3 4">
    <name type="scientific">Brevibacillus parabrevis</name>
    <dbReference type="NCBI Taxonomy" id="54914"/>
    <lineage>
        <taxon>Bacteria</taxon>
        <taxon>Bacillati</taxon>
        <taxon>Bacillota</taxon>
        <taxon>Bacilli</taxon>
        <taxon>Bacillales</taxon>
        <taxon>Paenibacillaceae</taxon>
        <taxon>Brevibacillus</taxon>
    </lineage>
</organism>
<dbReference type="Proteomes" id="UP000316882">
    <property type="component" value="Unassembled WGS sequence"/>
</dbReference>
<gene>
    <name evidence="3" type="ORF">BPA01_22030</name>
</gene>
<dbReference type="AlphaFoldDB" id="A0A4Y3PGN9"/>
<dbReference type="InterPro" id="IPR052173">
    <property type="entry name" value="Beta-lactam_resp_regulator"/>
</dbReference>
<dbReference type="EMBL" id="BJMH01000008">
    <property type="protein sequence ID" value="GEB32623.1"/>
    <property type="molecule type" value="Genomic_DNA"/>
</dbReference>
<keyword evidence="1" id="KW-0472">Membrane</keyword>
<keyword evidence="1" id="KW-0812">Transmembrane</keyword>
<evidence type="ECO:0000256" key="1">
    <source>
        <dbReference type="SAM" id="Phobius"/>
    </source>
</evidence>
<name>A0A4Y3PGN9_BREPA</name>
<feature type="transmembrane region" description="Helical" evidence="1">
    <location>
        <begin position="251"/>
        <end position="272"/>
    </location>
</feature>
<feature type="transmembrane region" description="Helical" evidence="1">
    <location>
        <begin position="347"/>
        <end position="369"/>
    </location>
</feature>
<evidence type="ECO:0000259" key="2">
    <source>
        <dbReference type="Pfam" id="PF05569"/>
    </source>
</evidence>
<feature type="domain" description="Peptidase M56" evidence="2">
    <location>
        <begin position="12"/>
        <end position="339"/>
    </location>
</feature>
<dbReference type="PANTHER" id="PTHR34978">
    <property type="entry name" value="POSSIBLE SENSOR-TRANSDUCER PROTEIN BLAR"/>
    <property type="match status" value="1"/>
</dbReference>
<feature type="transmembrane region" description="Helical" evidence="1">
    <location>
        <begin position="198"/>
        <end position="220"/>
    </location>
</feature>
<comment type="caution">
    <text evidence="3">The sequence shown here is derived from an EMBL/GenBank/DDBJ whole genome shotgun (WGS) entry which is preliminary data.</text>
</comment>
<dbReference type="PANTHER" id="PTHR34978:SF3">
    <property type="entry name" value="SLR0241 PROTEIN"/>
    <property type="match status" value="1"/>
</dbReference>
<proteinExistence type="predicted"/>
<dbReference type="Pfam" id="PF05569">
    <property type="entry name" value="Peptidase_M56"/>
    <property type="match status" value="1"/>
</dbReference>
<dbReference type="RefSeq" id="WP_122964455.1">
    <property type="nucleotide sequence ID" value="NZ_BJMH01000008.1"/>
</dbReference>
<evidence type="ECO:0000313" key="4">
    <source>
        <dbReference type="Proteomes" id="UP000316882"/>
    </source>
</evidence>
<sequence length="539" mass="60447">MDMVVDVFLWFFYSTLTASVVALLVMAVQKMFHRRMSARFRHLLWMIVLLRLLLPDFPDSPVSMFHGLPYASDIKRAVLALNPFADGQTSKELPQNSQENVSTPNHFTTMNEKNHGIAKPVLPEQAQQQQAPAASRHGLALQLISLVWLIGSVTIIAALFAYTQKIKRRFRTYKRITDEQTLAVMNNCRRKFRIRQPIPLYTGSDSIGPYVFGILAPRVYLPQAMEKELDHVQLAHVLAHEVAHVKRRDTLWNTLSVLALAIHWMNPLVWLCMKKMKTDGELACDACALEVLGEAEAIPYGLTMIEFLKHASTKQSRQPLLFFFESNDKKEILRRITMIQSFKKGSYRLSAIAVVCVVCIGTAALTHAAQPGAGTIQESHAVSSLAANKKEVLVDAPIRSYTELERAVKVADFPFKVPAALPKGYMLLGIDVGPEDVMKHGSDENKHTGKKRTMVRMYLQKMGNDGEHDYIDGGLEITAIRGGVGLDAAYTEIVKEEELGWPIRDGSIKEMKKETLNVQGVNVLKAAAHREKEVDKYSV</sequence>
<evidence type="ECO:0000313" key="3">
    <source>
        <dbReference type="EMBL" id="GEB32623.1"/>
    </source>
</evidence>
<feature type="transmembrane region" description="Helical" evidence="1">
    <location>
        <begin position="7"/>
        <end position="28"/>
    </location>
</feature>
<keyword evidence="1" id="KW-1133">Transmembrane helix</keyword>
<protein>
    <recommendedName>
        <fullName evidence="2">Peptidase M56 domain-containing protein</fullName>
    </recommendedName>
</protein>
<accession>A0A4Y3PGN9</accession>
<dbReference type="GeneID" id="87611460"/>
<dbReference type="CDD" id="cd07341">
    <property type="entry name" value="M56_BlaR1_MecR1_like"/>
    <property type="match status" value="1"/>
</dbReference>
<keyword evidence="4" id="KW-1185">Reference proteome</keyword>
<dbReference type="Gene3D" id="3.30.2010.10">
    <property type="entry name" value="Metalloproteases ('zincins'), catalytic domain"/>
    <property type="match status" value="1"/>
</dbReference>
<feature type="transmembrane region" description="Helical" evidence="1">
    <location>
        <begin position="139"/>
        <end position="162"/>
    </location>
</feature>
<reference evidence="3 4" key="1">
    <citation type="submission" date="2019-06" db="EMBL/GenBank/DDBJ databases">
        <title>Whole genome shotgun sequence of Brevibacillus parabrevis NBRC 12334.</title>
        <authorList>
            <person name="Hosoyama A."/>
            <person name="Uohara A."/>
            <person name="Ohji S."/>
            <person name="Ichikawa N."/>
        </authorList>
    </citation>
    <scope>NUCLEOTIDE SEQUENCE [LARGE SCALE GENOMIC DNA]</scope>
    <source>
        <strain evidence="3 4">NBRC 12334</strain>
    </source>
</reference>